<organism evidence="1 2">
    <name type="scientific">Quercus suber</name>
    <name type="common">Cork oak</name>
    <dbReference type="NCBI Taxonomy" id="58331"/>
    <lineage>
        <taxon>Eukaryota</taxon>
        <taxon>Viridiplantae</taxon>
        <taxon>Streptophyta</taxon>
        <taxon>Embryophyta</taxon>
        <taxon>Tracheophyta</taxon>
        <taxon>Spermatophyta</taxon>
        <taxon>Magnoliopsida</taxon>
        <taxon>eudicotyledons</taxon>
        <taxon>Gunneridae</taxon>
        <taxon>Pentapetalae</taxon>
        <taxon>rosids</taxon>
        <taxon>fabids</taxon>
        <taxon>Fagales</taxon>
        <taxon>Fagaceae</taxon>
        <taxon>Quercus</taxon>
    </lineage>
</organism>
<dbReference type="AlphaFoldDB" id="A0AAW0JBM2"/>
<evidence type="ECO:0000313" key="1">
    <source>
        <dbReference type="EMBL" id="KAK7823604.1"/>
    </source>
</evidence>
<dbReference type="EMBL" id="PKMF04000627">
    <property type="protein sequence ID" value="KAK7823604.1"/>
    <property type="molecule type" value="Genomic_DNA"/>
</dbReference>
<proteinExistence type="predicted"/>
<evidence type="ECO:0000313" key="2">
    <source>
        <dbReference type="Proteomes" id="UP000237347"/>
    </source>
</evidence>
<dbReference type="Proteomes" id="UP000237347">
    <property type="component" value="Unassembled WGS sequence"/>
</dbReference>
<sequence>MAILSHTMLRQQGCCVRILVGLITFRDTYWSTRRQRTPWHICWNDCHRDLALEAQGTSSSELETGLYA</sequence>
<protein>
    <submittedName>
        <fullName evidence="1">Uncharacterized protein</fullName>
    </submittedName>
</protein>
<gene>
    <name evidence="1" type="ORF">CFP56_035324</name>
</gene>
<comment type="caution">
    <text evidence="1">The sequence shown here is derived from an EMBL/GenBank/DDBJ whole genome shotgun (WGS) entry which is preliminary data.</text>
</comment>
<keyword evidence="2" id="KW-1185">Reference proteome</keyword>
<name>A0AAW0JBM2_QUESU</name>
<accession>A0AAW0JBM2</accession>
<reference evidence="1 2" key="1">
    <citation type="journal article" date="2018" name="Sci. Data">
        <title>The draft genome sequence of cork oak.</title>
        <authorList>
            <person name="Ramos A.M."/>
            <person name="Usie A."/>
            <person name="Barbosa P."/>
            <person name="Barros P.M."/>
            <person name="Capote T."/>
            <person name="Chaves I."/>
            <person name="Simoes F."/>
            <person name="Abreu I."/>
            <person name="Carrasquinho I."/>
            <person name="Faro C."/>
            <person name="Guimaraes J.B."/>
            <person name="Mendonca D."/>
            <person name="Nobrega F."/>
            <person name="Rodrigues L."/>
            <person name="Saibo N.J.M."/>
            <person name="Varela M.C."/>
            <person name="Egas C."/>
            <person name="Matos J."/>
            <person name="Miguel C.M."/>
            <person name="Oliveira M.M."/>
            <person name="Ricardo C.P."/>
            <person name="Goncalves S."/>
        </authorList>
    </citation>
    <scope>NUCLEOTIDE SEQUENCE [LARGE SCALE GENOMIC DNA]</scope>
    <source>
        <strain evidence="2">cv. HL8</strain>
    </source>
</reference>